<feature type="region of interest" description="Disordered" evidence="5">
    <location>
        <begin position="603"/>
        <end position="652"/>
    </location>
</feature>
<feature type="domain" description="VWFA" evidence="7">
    <location>
        <begin position="155"/>
        <end position="352"/>
    </location>
</feature>
<dbReference type="InterPro" id="IPR013083">
    <property type="entry name" value="Znf_RING/FYVE/PHD"/>
</dbReference>
<keyword evidence="3" id="KW-0862">Zinc</keyword>
<gene>
    <name evidence="8" type="ORF">RD792_013463</name>
</gene>
<accession>A0ABR0CTJ8</accession>
<name>A0ABR0CTJ8_9LAMI</name>
<dbReference type="Pfam" id="PF17123">
    <property type="entry name" value="zf-RING_11"/>
    <property type="match status" value="1"/>
</dbReference>
<feature type="domain" description="RING-type" evidence="6">
    <location>
        <begin position="6"/>
        <end position="50"/>
    </location>
</feature>
<dbReference type="PROSITE" id="PS50089">
    <property type="entry name" value="ZF_RING_2"/>
    <property type="match status" value="1"/>
</dbReference>
<evidence type="ECO:0000259" key="6">
    <source>
        <dbReference type="PROSITE" id="PS50089"/>
    </source>
</evidence>
<evidence type="ECO:0000256" key="2">
    <source>
        <dbReference type="ARBA" id="ARBA00022771"/>
    </source>
</evidence>
<dbReference type="SMART" id="SM00184">
    <property type="entry name" value="RING"/>
    <property type="match status" value="1"/>
</dbReference>
<dbReference type="PANTHER" id="PTHR10579">
    <property type="entry name" value="CALCIUM-ACTIVATED CHLORIDE CHANNEL REGULATOR"/>
    <property type="match status" value="1"/>
</dbReference>
<dbReference type="PANTHER" id="PTHR10579:SF146">
    <property type="entry name" value="RING-TYPE DOMAIN-CONTAINING PROTEIN"/>
    <property type="match status" value="1"/>
</dbReference>
<dbReference type="SMART" id="SM00327">
    <property type="entry name" value="VWA"/>
    <property type="match status" value="1"/>
</dbReference>
<feature type="compositionally biased region" description="Polar residues" evidence="5">
    <location>
        <begin position="617"/>
        <end position="652"/>
    </location>
</feature>
<dbReference type="InterPro" id="IPR032838">
    <property type="entry name" value="Vwaint_dom"/>
</dbReference>
<sequence>MSTKICAICLGSVETGQGQAIFTAECSHSFHFGCIQNNVTQGNYTCPVCRAKWNDVPFVVPKFIPIATPRRPVIRPVFEPEPLQFSDDEPLPSAASDQASSTASSSGLENVTIKGIPERPSVAASESVTNFAVLVRLKAPSLSEDARQNQRAPIDLVLVLDVSGSMHGAKLALLKRAVNFVIDNLGSLDRISLVSFASHASRILSLRRMTEHGREDAKRAVNFLVASGSTNIVEGLKKGVQVLEERRYKNPVGSIIFLSDGQDTDNHHGSQSWTLSNQRQPPSYINLLPASICPGNRRTETEGRGQTFPVHAFGFGTDHDPITMHAISDSSGGTFSFIESYEMVQDAFASCIGGLLSVTTQELRLIIKSASNGVDVKSIPSGRYASEISNEGSQGTINVGDLYAEEEKEFLIYVTVPILREESELKTSLLDITCSYRDVVSKDMVNIECDLVEILRPKTLSLSDMMVNLEVDRQRNRLNAAESIAEAQQMAEMGNLSGAQALLSKRRSSILASEAGQKGDDLSMLLEAEMNETGKRMGSMQMYERSGRAYALSSISSHAYQRHTTKGNIVPAPAAYHKVKLGGAEAPSLGAYTTQSMANMVRKSQQLSKAVDEGYSSPASSDANATTPNPNSVNEPQQISKTDNVNPSPMQE</sequence>
<dbReference type="SUPFAM" id="SSF57850">
    <property type="entry name" value="RING/U-box"/>
    <property type="match status" value="1"/>
</dbReference>
<evidence type="ECO:0000259" key="7">
    <source>
        <dbReference type="PROSITE" id="PS50234"/>
    </source>
</evidence>
<reference evidence="8 9" key="1">
    <citation type="journal article" date="2023" name="bioRxiv">
        <title>Genome report: Whole genome sequence and annotation of Penstemon davidsonii.</title>
        <authorList>
            <person name="Ostevik K.L."/>
            <person name="Alabady M."/>
            <person name="Zhang M."/>
            <person name="Rausher M.D."/>
        </authorList>
    </citation>
    <scope>NUCLEOTIDE SEQUENCE [LARGE SCALE GENOMIC DNA]</scope>
    <source>
        <strain evidence="8">DNT005</strain>
        <tissue evidence="8">Whole leaf</tissue>
    </source>
</reference>
<dbReference type="InterPro" id="IPR001841">
    <property type="entry name" value="Znf_RING"/>
</dbReference>
<evidence type="ECO:0000256" key="1">
    <source>
        <dbReference type="ARBA" id="ARBA00022723"/>
    </source>
</evidence>
<feature type="compositionally biased region" description="Low complexity" evidence="5">
    <location>
        <begin position="93"/>
        <end position="106"/>
    </location>
</feature>
<dbReference type="Gene3D" id="3.30.40.10">
    <property type="entry name" value="Zinc/RING finger domain, C3HC4 (zinc finger)"/>
    <property type="match status" value="1"/>
</dbReference>
<dbReference type="Proteomes" id="UP001291926">
    <property type="component" value="Unassembled WGS sequence"/>
</dbReference>
<dbReference type="Pfam" id="PF00092">
    <property type="entry name" value="VWA"/>
    <property type="match status" value="1"/>
</dbReference>
<comment type="caution">
    <text evidence="8">The sequence shown here is derived from an EMBL/GenBank/DDBJ whole genome shotgun (WGS) entry which is preliminary data.</text>
</comment>
<dbReference type="SUPFAM" id="SSF53300">
    <property type="entry name" value="vWA-like"/>
    <property type="match status" value="1"/>
</dbReference>
<dbReference type="InterPro" id="IPR036465">
    <property type="entry name" value="vWFA_dom_sf"/>
</dbReference>
<dbReference type="CDD" id="cd01466">
    <property type="entry name" value="vWA_C3HC4_type"/>
    <property type="match status" value="1"/>
</dbReference>
<evidence type="ECO:0000313" key="9">
    <source>
        <dbReference type="Proteomes" id="UP001291926"/>
    </source>
</evidence>
<dbReference type="CDD" id="cd23114">
    <property type="entry name" value="RING-H2_WAVH2"/>
    <property type="match status" value="1"/>
</dbReference>
<dbReference type="InterPro" id="IPR051266">
    <property type="entry name" value="CLCR"/>
</dbReference>
<evidence type="ECO:0000256" key="4">
    <source>
        <dbReference type="PROSITE-ProRule" id="PRU00175"/>
    </source>
</evidence>
<protein>
    <submittedName>
        <fullName evidence="8">Uncharacterized protein</fullName>
    </submittedName>
</protein>
<dbReference type="EMBL" id="JAYDYQ010002686">
    <property type="protein sequence ID" value="KAK4480391.1"/>
    <property type="molecule type" value="Genomic_DNA"/>
</dbReference>
<dbReference type="InterPro" id="IPR001965">
    <property type="entry name" value="Znf_PHD"/>
</dbReference>
<dbReference type="InterPro" id="IPR002035">
    <property type="entry name" value="VWF_A"/>
</dbReference>
<dbReference type="PROSITE" id="PS50234">
    <property type="entry name" value="VWFA"/>
    <property type="match status" value="1"/>
</dbReference>
<dbReference type="Gene3D" id="3.40.50.410">
    <property type="entry name" value="von Willebrand factor, type A domain"/>
    <property type="match status" value="1"/>
</dbReference>
<evidence type="ECO:0000313" key="8">
    <source>
        <dbReference type="EMBL" id="KAK4480391.1"/>
    </source>
</evidence>
<keyword evidence="1" id="KW-0479">Metal-binding</keyword>
<feature type="region of interest" description="Disordered" evidence="5">
    <location>
        <begin position="85"/>
        <end position="110"/>
    </location>
</feature>
<evidence type="ECO:0000256" key="3">
    <source>
        <dbReference type="ARBA" id="ARBA00022833"/>
    </source>
</evidence>
<keyword evidence="9" id="KW-1185">Reference proteome</keyword>
<proteinExistence type="predicted"/>
<keyword evidence="2 4" id="KW-0863">Zinc-finger</keyword>
<dbReference type="SMART" id="SM00249">
    <property type="entry name" value="PHD"/>
    <property type="match status" value="1"/>
</dbReference>
<evidence type="ECO:0000256" key="5">
    <source>
        <dbReference type="SAM" id="MobiDB-lite"/>
    </source>
</evidence>
<organism evidence="8 9">
    <name type="scientific">Penstemon davidsonii</name>
    <dbReference type="NCBI Taxonomy" id="160366"/>
    <lineage>
        <taxon>Eukaryota</taxon>
        <taxon>Viridiplantae</taxon>
        <taxon>Streptophyta</taxon>
        <taxon>Embryophyta</taxon>
        <taxon>Tracheophyta</taxon>
        <taxon>Spermatophyta</taxon>
        <taxon>Magnoliopsida</taxon>
        <taxon>eudicotyledons</taxon>
        <taxon>Gunneridae</taxon>
        <taxon>Pentapetalae</taxon>
        <taxon>asterids</taxon>
        <taxon>lamiids</taxon>
        <taxon>Lamiales</taxon>
        <taxon>Plantaginaceae</taxon>
        <taxon>Cheloneae</taxon>
        <taxon>Penstemon</taxon>
    </lineage>
</organism>
<dbReference type="Pfam" id="PF14624">
    <property type="entry name" value="Vwaint"/>
    <property type="match status" value="1"/>
</dbReference>